<keyword evidence="6 20" id="KW-0472">Membrane</keyword>
<proteinExistence type="inferred from homology"/>
<dbReference type="OMA" id="ISSKHFW"/>
<evidence type="ECO:0000256" key="16">
    <source>
        <dbReference type="ARBA" id="ARBA00030532"/>
    </source>
</evidence>
<reference evidence="22" key="3">
    <citation type="submission" date="2025-09" db="UniProtKB">
        <authorList>
            <consortium name="Ensembl"/>
        </authorList>
    </citation>
    <scope>IDENTIFICATION</scope>
</reference>
<dbReference type="InterPro" id="IPR000276">
    <property type="entry name" value="GPCR_Rhodpsn"/>
</dbReference>
<dbReference type="PROSITE" id="PS50262">
    <property type="entry name" value="G_PROTEIN_RECEP_F1_2"/>
    <property type="match status" value="1"/>
</dbReference>
<evidence type="ECO:0000256" key="18">
    <source>
        <dbReference type="ARBA" id="ARBA00057460"/>
    </source>
</evidence>
<feature type="transmembrane region" description="Helical" evidence="20">
    <location>
        <begin position="355"/>
        <end position="377"/>
    </location>
</feature>
<name>A0A4W2CM20_BOBOX</name>
<dbReference type="FunFam" id="1.20.1070.10:FF:000034">
    <property type="entry name" value="G-protein coupled receptor 1"/>
    <property type="match status" value="1"/>
</dbReference>
<comment type="subcellular location">
    <subcellularLocation>
        <location evidence="1">Cell membrane</location>
        <topology evidence="1">Multi-pass membrane protein</topology>
    </subcellularLocation>
</comment>
<evidence type="ECO:0000256" key="5">
    <source>
        <dbReference type="ARBA" id="ARBA00023040"/>
    </source>
</evidence>
<dbReference type="Gene3D" id="1.20.1070.10">
    <property type="entry name" value="Rhodopsin 7-helix transmembrane proteins"/>
    <property type="match status" value="1"/>
</dbReference>
<evidence type="ECO:0000256" key="12">
    <source>
        <dbReference type="ARBA" id="ARBA00026210"/>
    </source>
</evidence>
<dbReference type="InterPro" id="IPR017452">
    <property type="entry name" value="GPCR_Rhodpsn_7TM"/>
</dbReference>
<evidence type="ECO:0000256" key="2">
    <source>
        <dbReference type="ARBA" id="ARBA00022475"/>
    </source>
</evidence>
<dbReference type="AlphaFoldDB" id="A0A4W2CM20"/>
<comment type="function">
    <text evidence="18">Receptor for the chemoattractant adipokine chemerin/RARRES2 and for the omega-3 fatty acid derived molecule resolvin E1. Interaction with RARRES2 initiates activation of G proteins G(i)/G(o) and beta-arrestin pathways inducing cellular responses via second messenger pathways such as intracellular calcium mobilization, phosphorylation of MAP kinases MAPK1/MAPK3 (ERK1/2), TYRO3, MAPK14/P38MAPK and PI3K leading to multifunctional effects, like, reduction of immune responses, enhancing of adipogenesis and angionesis. Resolvin E1 down-regulates cytokine production in macrophages by reducing the activation of MAPK1/3 (ERK1/2) and NF-kappa-B. Positively regulates adipogenesis and adipocyte metabolism.</text>
</comment>
<feature type="transmembrane region" description="Helical" evidence="20">
    <location>
        <begin position="106"/>
        <end position="132"/>
    </location>
</feature>
<keyword evidence="23" id="KW-1185">Reference proteome</keyword>
<keyword evidence="2" id="KW-1003">Cell membrane</keyword>
<feature type="domain" description="G-protein coupled receptors family 1 profile" evidence="21">
    <location>
        <begin position="125"/>
        <end position="374"/>
    </location>
</feature>
<comment type="similarity">
    <text evidence="19">Belongs to the G-protein coupled receptor 1 family.</text>
</comment>
<dbReference type="Proteomes" id="UP000314981">
    <property type="component" value="Chromosome 2"/>
</dbReference>
<evidence type="ECO:0000256" key="7">
    <source>
        <dbReference type="ARBA" id="ARBA00023157"/>
    </source>
</evidence>
<dbReference type="InterPro" id="IPR002275">
    <property type="entry name" value="CML2"/>
</dbReference>
<dbReference type="Ensembl" id="ENSBIXT00000022947.1">
    <property type="protein sequence ID" value="ENSBIXP00000012814.1"/>
    <property type="gene ID" value="ENSBIXG00000017858.1"/>
</dbReference>
<keyword evidence="4 20" id="KW-1133">Transmembrane helix</keyword>
<dbReference type="GO" id="GO:0004930">
    <property type="term" value="F:G protein-coupled receptor activity"/>
    <property type="evidence" value="ECO:0007669"/>
    <property type="project" value="UniProtKB-KW"/>
</dbReference>
<dbReference type="Pfam" id="PF00001">
    <property type="entry name" value="7tm_1"/>
    <property type="match status" value="1"/>
</dbReference>
<dbReference type="GO" id="GO:0004875">
    <property type="term" value="F:complement receptor activity"/>
    <property type="evidence" value="ECO:0007669"/>
    <property type="project" value="TreeGrafter"/>
</dbReference>
<feature type="transmembrane region" description="Helical" evidence="20">
    <location>
        <begin position="184"/>
        <end position="203"/>
    </location>
</feature>
<evidence type="ECO:0000256" key="17">
    <source>
        <dbReference type="ARBA" id="ARBA00031086"/>
    </source>
</evidence>
<evidence type="ECO:0000256" key="11">
    <source>
        <dbReference type="ARBA" id="ARBA00025736"/>
    </source>
</evidence>
<dbReference type="GO" id="GO:0007204">
    <property type="term" value="P:positive regulation of cytosolic calcium ion concentration"/>
    <property type="evidence" value="ECO:0007669"/>
    <property type="project" value="TreeGrafter"/>
</dbReference>
<evidence type="ECO:0000256" key="9">
    <source>
        <dbReference type="ARBA" id="ARBA00023180"/>
    </source>
</evidence>
<keyword evidence="7" id="KW-1015">Disulfide bond</keyword>
<dbReference type="PRINTS" id="PR00237">
    <property type="entry name" value="GPCRRHODOPSN"/>
</dbReference>
<evidence type="ECO:0000256" key="10">
    <source>
        <dbReference type="ARBA" id="ARBA00023224"/>
    </source>
</evidence>
<organism evidence="22 23">
    <name type="scientific">Bos indicus x Bos taurus</name>
    <name type="common">Hybrid cattle</name>
    <dbReference type="NCBI Taxonomy" id="30522"/>
    <lineage>
        <taxon>Eukaryota</taxon>
        <taxon>Metazoa</taxon>
        <taxon>Chordata</taxon>
        <taxon>Craniata</taxon>
        <taxon>Vertebrata</taxon>
        <taxon>Euteleostomi</taxon>
        <taxon>Mammalia</taxon>
        <taxon>Eutheria</taxon>
        <taxon>Laurasiatheria</taxon>
        <taxon>Artiodactyla</taxon>
        <taxon>Ruminantia</taxon>
        <taxon>Pecora</taxon>
        <taxon>Bovidae</taxon>
        <taxon>Bovinae</taxon>
        <taxon>Bos</taxon>
    </lineage>
</organism>
<feature type="transmembrane region" description="Helical" evidence="20">
    <location>
        <begin position="224"/>
        <end position="245"/>
    </location>
</feature>
<protein>
    <recommendedName>
        <fullName evidence="13">Chemerin-like receptor 1</fullName>
    </recommendedName>
    <alternativeName>
        <fullName evidence="14">Chemerin chemokine-like receptor 2</fullName>
    </alternativeName>
    <alternativeName>
        <fullName evidence="12">Chemerin-like receptor 2</fullName>
    </alternativeName>
    <alternativeName>
        <fullName evidence="16">Chemokine-like receptor 1</fullName>
    </alternativeName>
    <alternativeName>
        <fullName evidence="15">Chemokine-like receptor 2</fullName>
    </alternativeName>
    <alternativeName>
        <fullName evidence="17">G-protein coupled receptor 1</fullName>
    </alternativeName>
</protein>
<feature type="transmembrane region" description="Helical" evidence="20">
    <location>
        <begin position="282"/>
        <end position="303"/>
    </location>
</feature>
<evidence type="ECO:0000256" key="19">
    <source>
        <dbReference type="RuleBase" id="RU000688"/>
    </source>
</evidence>
<evidence type="ECO:0000256" key="20">
    <source>
        <dbReference type="SAM" id="Phobius"/>
    </source>
</evidence>
<sequence>MRRLGKVSNVAVLKTTLHFILEQGSYTQTSQKLLSSQKINWSIQVLFLLVSILEEYTFCQIFQICSLCKIMEDLEETLFEDFENYSYALEYYSPETDSEEKAPLGAIHWVSLVLCCLAFVLGIPGNATVIWFTGFKWKKTVTTLWFLNLAIADFIFLLFLPLYISYVAMNFHWPFGIWLCKANSFIAQLNMFASVFFLMVISLDRYIYLIHPVLSHRYRTLRNSLIVIIVVWLLASLMGGPALYFRDTLELNNHTLCYNNFHEHDVDLRLLRHHVLTWVKVIVGYLLPLLTMSICYLCLIFKVKKRSILISSKHFWTILAVVMAFLICWTPYHLFSIWELTIHHNSYFHQVLQASIPLSTGLAFLNSCLNPILYVLISKKFQARFRASVAEILKYTLWEVSCSGTLSEQLRNSETKNLSLLETAQ</sequence>
<keyword evidence="9" id="KW-0325">Glycoprotein</keyword>
<dbReference type="PRINTS" id="PR01146">
    <property type="entry name" value="GPR1ORPHANR"/>
</dbReference>
<feature type="transmembrane region" description="Helical" evidence="20">
    <location>
        <begin position="315"/>
        <end position="335"/>
    </location>
</feature>
<keyword evidence="5 19" id="KW-0297">G-protein coupled receptor</keyword>
<dbReference type="GO" id="GO:0005886">
    <property type="term" value="C:plasma membrane"/>
    <property type="evidence" value="ECO:0007669"/>
    <property type="project" value="UniProtKB-SubCell"/>
</dbReference>
<accession>A0A4W2CM20</accession>
<evidence type="ECO:0000259" key="21">
    <source>
        <dbReference type="PROSITE" id="PS50262"/>
    </source>
</evidence>
<evidence type="ECO:0000256" key="6">
    <source>
        <dbReference type="ARBA" id="ARBA00023136"/>
    </source>
</evidence>
<evidence type="ECO:0000256" key="8">
    <source>
        <dbReference type="ARBA" id="ARBA00023170"/>
    </source>
</evidence>
<dbReference type="SUPFAM" id="SSF81321">
    <property type="entry name" value="Family A G protein-coupled receptor-like"/>
    <property type="match status" value="1"/>
</dbReference>
<dbReference type="InterPro" id="IPR000826">
    <property type="entry name" value="Formyl_rcpt-rel"/>
</dbReference>
<keyword evidence="10 19" id="KW-0807">Transducer</keyword>
<evidence type="ECO:0000256" key="4">
    <source>
        <dbReference type="ARBA" id="ARBA00022989"/>
    </source>
</evidence>
<comment type="similarity">
    <text evidence="11">Belongs to the chemokine-like receptor (CMKLR) family.</text>
</comment>
<dbReference type="GO" id="GO:0006954">
    <property type="term" value="P:inflammatory response"/>
    <property type="evidence" value="ECO:0007669"/>
    <property type="project" value="TreeGrafter"/>
</dbReference>
<reference evidence="22" key="2">
    <citation type="submission" date="2025-08" db="UniProtKB">
        <authorList>
            <consortium name="Ensembl"/>
        </authorList>
    </citation>
    <scope>IDENTIFICATION</scope>
</reference>
<dbReference type="PANTHER" id="PTHR24225">
    <property type="entry name" value="CHEMOTACTIC RECEPTOR"/>
    <property type="match status" value="1"/>
</dbReference>
<evidence type="ECO:0000256" key="14">
    <source>
        <dbReference type="ARBA" id="ARBA00030357"/>
    </source>
</evidence>
<reference evidence="22 23" key="1">
    <citation type="submission" date="2018-11" db="EMBL/GenBank/DDBJ databases">
        <title>Haplotype-resolved cattle genomes.</title>
        <authorList>
            <person name="Low W.Y."/>
            <person name="Tearle R."/>
            <person name="Bickhart D.M."/>
            <person name="Rosen B.D."/>
            <person name="Koren S."/>
            <person name="Rhie A."/>
            <person name="Hiendleder S."/>
            <person name="Phillippy A.M."/>
            <person name="Smith T.P.L."/>
            <person name="Williams J.L."/>
        </authorList>
    </citation>
    <scope>NUCLEOTIDE SEQUENCE [LARGE SCALE GENOMIC DNA]</scope>
</reference>
<dbReference type="PROSITE" id="PS00237">
    <property type="entry name" value="G_PROTEIN_RECEP_F1_1"/>
    <property type="match status" value="1"/>
</dbReference>
<evidence type="ECO:0000256" key="15">
    <source>
        <dbReference type="ARBA" id="ARBA00030529"/>
    </source>
</evidence>
<evidence type="ECO:0000256" key="3">
    <source>
        <dbReference type="ARBA" id="ARBA00022692"/>
    </source>
</evidence>
<dbReference type="PANTHER" id="PTHR24225:SF74">
    <property type="entry name" value="CHEMOKINE-LIKE RECEPTOR 1"/>
    <property type="match status" value="1"/>
</dbReference>
<evidence type="ECO:0000256" key="13">
    <source>
        <dbReference type="ARBA" id="ARBA00026211"/>
    </source>
</evidence>
<dbReference type="GO" id="GO:0007200">
    <property type="term" value="P:phospholipase C-activating G protein-coupled receptor signaling pathway"/>
    <property type="evidence" value="ECO:0007669"/>
    <property type="project" value="TreeGrafter"/>
</dbReference>
<dbReference type="CDD" id="cd15119">
    <property type="entry name" value="7tmA_GPR1"/>
    <property type="match status" value="1"/>
</dbReference>
<keyword evidence="3 19" id="KW-0812">Transmembrane</keyword>
<keyword evidence="8 19" id="KW-0675">Receptor</keyword>
<evidence type="ECO:0000313" key="22">
    <source>
        <dbReference type="Ensembl" id="ENSBIXP00000012814.1"/>
    </source>
</evidence>
<evidence type="ECO:0000313" key="23">
    <source>
        <dbReference type="Proteomes" id="UP000314981"/>
    </source>
</evidence>
<feature type="transmembrane region" description="Helical" evidence="20">
    <location>
        <begin position="144"/>
        <end position="164"/>
    </location>
</feature>
<evidence type="ECO:0000256" key="1">
    <source>
        <dbReference type="ARBA" id="ARBA00004651"/>
    </source>
</evidence>